<name>E5A541_LEPMJ</name>
<reference evidence="3" key="1">
    <citation type="journal article" date="2011" name="Nat. Commun.">
        <title>Effector diversification within compartments of the Leptosphaeria maculans genome affected by Repeat-Induced Point mutations.</title>
        <authorList>
            <person name="Rouxel T."/>
            <person name="Grandaubert J."/>
            <person name="Hane J.K."/>
            <person name="Hoede C."/>
            <person name="van de Wouw A.P."/>
            <person name="Couloux A."/>
            <person name="Dominguez V."/>
            <person name="Anthouard V."/>
            <person name="Bally P."/>
            <person name="Bourras S."/>
            <person name="Cozijnsen A.J."/>
            <person name="Ciuffetti L.M."/>
            <person name="Degrave A."/>
            <person name="Dilmaghani A."/>
            <person name="Duret L."/>
            <person name="Fudal I."/>
            <person name="Goodwin S.B."/>
            <person name="Gout L."/>
            <person name="Glaser N."/>
            <person name="Linglin J."/>
            <person name="Kema G.H.J."/>
            <person name="Lapalu N."/>
            <person name="Lawrence C.B."/>
            <person name="May K."/>
            <person name="Meyer M."/>
            <person name="Ollivier B."/>
            <person name="Poulain J."/>
            <person name="Schoch C.L."/>
            <person name="Simon A."/>
            <person name="Spatafora J.W."/>
            <person name="Stachowiak A."/>
            <person name="Turgeon B.G."/>
            <person name="Tyler B.M."/>
            <person name="Vincent D."/>
            <person name="Weissenbach J."/>
            <person name="Amselem J."/>
            <person name="Quesneville H."/>
            <person name="Oliver R.P."/>
            <person name="Wincker P."/>
            <person name="Balesdent M.-H."/>
            <person name="Howlett B.J."/>
        </authorList>
    </citation>
    <scope>NUCLEOTIDE SEQUENCE [LARGE SCALE GENOMIC DNA]</scope>
    <source>
        <strain evidence="3">JN3 / isolate v23.1.3 / race Av1-4-5-6-7-8</strain>
    </source>
</reference>
<feature type="compositionally biased region" description="Polar residues" evidence="1">
    <location>
        <begin position="7"/>
        <end position="18"/>
    </location>
</feature>
<evidence type="ECO:0000313" key="2">
    <source>
        <dbReference type="EMBL" id="CBX98739.1"/>
    </source>
</evidence>
<evidence type="ECO:0000256" key="1">
    <source>
        <dbReference type="SAM" id="MobiDB-lite"/>
    </source>
</evidence>
<evidence type="ECO:0000313" key="3">
    <source>
        <dbReference type="Proteomes" id="UP000002668"/>
    </source>
</evidence>
<gene>
    <name evidence="2" type="ORF">LEMA_uP079780.1</name>
</gene>
<organism evidence="3">
    <name type="scientific">Leptosphaeria maculans (strain JN3 / isolate v23.1.3 / race Av1-4-5-6-7-8)</name>
    <name type="common">Blackleg fungus</name>
    <name type="synonym">Phoma lingam</name>
    <dbReference type="NCBI Taxonomy" id="985895"/>
    <lineage>
        <taxon>Eukaryota</taxon>
        <taxon>Fungi</taxon>
        <taxon>Dikarya</taxon>
        <taxon>Ascomycota</taxon>
        <taxon>Pezizomycotina</taxon>
        <taxon>Dothideomycetes</taxon>
        <taxon>Pleosporomycetidae</taxon>
        <taxon>Pleosporales</taxon>
        <taxon>Pleosporineae</taxon>
        <taxon>Leptosphaeriaceae</taxon>
        <taxon>Plenodomus</taxon>
        <taxon>Plenodomus lingam/Leptosphaeria maculans species complex</taxon>
    </lineage>
</organism>
<dbReference type="HOGENOM" id="CLU_2705270_0_0_1"/>
<dbReference type="AlphaFoldDB" id="E5A541"/>
<proteinExistence type="predicted"/>
<dbReference type="VEuPathDB" id="FungiDB:LEMA_uP079780.1"/>
<dbReference type="InParanoid" id="E5A541"/>
<dbReference type="Proteomes" id="UP000002668">
    <property type="component" value="Genome"/>
</dbReference>
<protein>
    <submittedName>
        <fullName evidence="2">Predicted protein</fullName>
    </submittedName>
</protein>
<keyword evidence="3" id="KW-1185">Reference proteome</keyword>
<accession>E5A541</accession>
<dbReference type="EMBL" id="FP929134">
    <property type="protein sequence ID" value="CBX98739.1"/>
    <property type="molecule type" value="Genomic_DNA"/>
</dbReference>
<feature type="region of interest" description="Disordered" evidence="1">
    <location>
        <begin position="1"/>
        <end position="20"/>
    </location>
</feature>
<sequence length="73" mass="8286">MSRMQFKPNSNQTVSTPRPCSPLYKGVHVIAAQSHEPTKQAKDAIQNFFTSSRQMTLSRHPYPIVLVNKKTKT</sequence>